<protein>
    <submittedName>
        <fullName evidence="1">Uncharacterized protein</fullName>
    </submittedName>
</protein>
<organism evidence="1 2">
    <name type="scientific">Zoogloea oryzae</name>
    <dbReference type="NCBI Taxonomy" id="310767"/>
    <lineage>
        <taxon>Bacteria</taxon>
        <taxon>Pseudomonadati</taxon>
        <taxon>Pseudomonadota</taxon>
        <taxon>Betaproteobacteria</taxon>
        <taxon>Rhodocyclales</taxon>
        <taxon>Zoogloeaceae</taxon>
        <taxon>Zoogloea</taxon>
    </lineage>
</organism>
<dbReference type="RefSeq" id="WP_284189954.1">
    <property type="nucleotide sequence ID" value="NZ_BSPX01000146.1"/>
</dbReference>
<evidence type="ECO:0000313" key="1">
    <source>
        <dbReference type="EMBL" id="GLT24749.1"/>
    </source>
</evidence>
<dbReference type="EMBL" id="BSPX01000146">
    <property type="protein sequence ID" value="GLT24749.1"/>
    <property type="molecule type" value="Genomic_DNA"/>
</dbReference>
<sequence>MADRPAPYVPRTAGDIIRADEWNEVQVRAREDIAAHDHTGGFGAPLPRDAIQNKAIDGSKLDPDGKYTVKDLTVSGPLKVTGTTQLAEIRAVLASFTGAKLTTSGDVGVGTATPTARLEVSTENSRGWDGNKSSLRIVSPDTRYFLDVKSFVVASGNVGYQFSPTGETGTATGLSLDTNGNLGIGIARPGARLDVEGGALLGYASSLNATGLPGDFGMPLKSGFYQNGGAELTGDVPDGTHPWTHLIVCRHSNTANNHQLQIGASYAENDRLFFRKMASGSLTVAQNSAWNELATRGANTFAGNQVITGDVTISGNLGTRGYSPKARQAGWGGGIHTWDIEAEATIWARNAIQTGARDLAENFATLGALEPGDVVSLSADGGGVERCRQPHDPLVLGVVSTEPGMLLGADALQHERIAGEQPIALAGRVPCKVCAENGPIRKGNLLVPASLPGHAMRAGDNPTGCTIRKALADFDGDTGLIDVFVFLR</sequence>
<gene>
    <name evidence="1" type="ORF">GCM10007933_42450</name>
</gene>
<evidence type="ECO:0000313" key="2">
    <source>
        <dbReference type="Proteomes" id="UP001157167"/>
    </source>
</evidence>
<comment type="caution">
    <text evidence="1">The sequence shown here is derived from an EMBL/GenBank/DDBJ whole genome shotgun (WGS) entry which is preliminary data.</text>
</comment>
<dbReference type="Proteomes" id="UP001157167">
    <property type="component" value="Unassembled WGS sequence"/>
</dbReference>
<proteinExistence type="predicted"/>
<accession>A0ABQ6FHN2</accession>
<name>A0ABQ6FHN2_9RHOO</name>
<reference evidence="2" key="1">
    <citation type="journal article" date="2019" name="Int. J. Syst. Evol. Microbiol.">
        <title>The Global Catalogue of Microorganisms (GCM) 10K type strain sequencing project: providing services to taxonomists for standard genome sequencing and annotation.</title>
        <authorList>
            <consortium name="The Broad Institute Genomics Platform"/>
            <consortium name="The Broad Institute Genome Sequencing Center for Infectious Disease"/>
            <person name="Wu L."/>
            <person name="Ma J."/>
        </authorList>
    </citation>
    <scope>NUCLEOTIDE SEQUENCE [LARGE SCALE GENOMIC DNA]</scope>
    <source>
        <strain evidence="2">NBRC 102407</strain>
    </source>
</reference>
<keyword evidence="2" id="KW-1185">Reference proteome</keyword>